<keyword evidence="2 5" id="KW-0560">Oxidoreductase</keyword>
<dbReference type="Gene3D" id="3.40.50.720">
    <property type="entry name" value="NAD(P)-binding Rossmann-like Domain"/>
    <property type="match status" value="1"/>
</dbReference>
<reference evidence="5 6" key="1">
    <citation type="submission" date="2024-03" db="EMBL/GenBank/DDBJ databases">
        <authorList>
            <person name="Jo J.-H."/>
        </authorList>
    </citation>
    <scope>NUCLEOTIDE SEQUENCE [LARGE SCALE GENOMIC DNA]</scope>
    <source>
        <strain evidence="5 6">PS1R-30</strain>
    </source>
</reference>
<keyword evidence="3" id="KW-0520">NAD</keyword>
<evidence type="ECO:0000256" key="1">
    <source>
        <dbReference type="ARBA" id="ARBA00006484"/>
    </source>
</evidence>
<dbReference type="InterPro" id="IPR057326">
    <property type="entry name" value="KR_dom"/>
</dbReference>
<feature type="domain" description="Ketoreductase" evidence="4">
    <location>
        <begin position="14"/>
        <end position="190"/>
    </location>
</feature>
<dbReference type="Pfam" id="PF13561">
    <property type="entry name" value="adh_short_C2"/>
    <property type="match status" value="1"/>
</dbReference>
<dbReference type="RefSeq" id="WP_339585779.1">
    <property type="nucleotide sequence ID" value="NZ_JBBHJZ010000001.1"/>
</dbReference>
<dbReference type="InterPro" id="IPR036291">
    <property type="entry name" value="NAD(P)-bd_dom_sf"/>
</dbReference>
<name>A0ABU8RRZ8_9SPHN</name>
<evidence type="ECO:0000256" key="3">
    <source>
        <dbReference type="ARBA" id="ARBA00023027"/>
    </source>
</evidence>
<evidence type="ECO:0000313" key="5">
    <source>
        <dbReference type="EMBL" id="MEJ5975850.1"/>
    </source>
</evidence>
<evidence type="ECO:0000313" key="6">
    <source>
        <dbReference type="Proteomes" id="UP001361239"/>
    </source>
</evidence>
<organism evidence="5 6">
    <name type="scientific">Novosphingobium anseongense</name>
    <dbReference type="NCBI Taxonomy" id="3133436"/>
    <lineage>
        <taxon>Bacteria</taxon>
        <taxon>Pseudomonadati</taxon>
        <taxon>Pseudomonadota</taxon>
        <taxon>Alphaproteobacteria</taxon>
        <taxon>Sphingomonadales</taxon>
        <taxon>Sphingomonadaceae</taxon>
        <taxon>Novosphingobium</taxon>
    </lineage>
</organism>
<keyword evidence="6" id="KW-1185">Reference proteome</keyword>
<dbReference type="CDD" id="cd05233">
    <property type="entry name" value="SDR_c"/>
    <property type="match status" value="1"/>
</dbReference>
<protein>
    <submittedName>
        <fullName evidence="5">SDR family oxidoreductase</fullName>
        <ecNumber evidence="5">1.-.-.-</ecNumber>
    </submittedName>
</protein>
<comment type="caution">
    <text evidence="5">The sequence shown here is derived from an EMBL/GenBank/DDBJ whole genome shotgun (WGS) entry which is preliminary data.</text>
</comment>
<dbReference type="PROSITE" id="PS00061">
    <property type="entry name" value="ADH_SHORT"/>
    <property type="match status" value="1"/>
</dbReference>
<dbReference type="InterPro" id="IPR020904">
    <property type="entry name" value="Sc_DH/Rdtase_CS"/>
</dbReference>
<comment type="similarity">
    <text evidence="1">Belongs to the short-chain dehydrogenases/reductases (SDR) family.</text>
</comment>
<dbReference type="GO" id="GO:0016491">
    <property type="term" value="F:oxidoreductase activity"/>
    <property type="evidence" value="ECO:0007669"/>
    <property type="project" value="UniProtKB-KW"/>
</dbReference>
<dbReference type="PRINTS" id="PR00081">
    <property type="entry name" value="GDHRDH"/>
</dbReference>
<sequence length="262" mass="27028">MSGLAEGWIDLSGRIALVTGGASGIGRASARALAAAGATVLVLDFNEAGAAETADLIRGDGGAAMARALDVIDETAWTALGDWIAETWDRIDVLVNSAGVARFDRVEEGMSKTYREAFAVNVDGSLFGMAMALRFMRPAGKGAIVNISSTASLKGNPAMASYGASKAAIAHFTRSAALECMRAGGDIRVNAVLPGFTDTAMAQAVYDQFDDKLGGRDKTLAVFAAGRPAQPEEIANMVLFLASDRAGFVSGSIISVDRAQGA</sequence>
<dbReference type="PANTHER" id="PTHR24321:SF8">
    <property type="entry name" value="ESTRADIOL 17-BETA-DEHYDROGENASE 8-RELATED"/>
    <property type="match status" value="1"/>
</dbReference>
<evidence type="ECO:0000256" key="2">
    <source>
        <dbReference type="ARBA" id="ARBA00023002"/>
    </source>
</evidence>
<gene>
    <name evidence="5" type="ORF">WG901_04340</name>
</gene>
<dbReference type="InterPro" id="IPR002347">
    <property type="entry name" value="SDR_fam"/>
</dbReference>
<dbReference type="EC" id="1.-.-.-" evidence="5"/>
<dbReference type="PANTHER" id="PTHR24321">
    <property type="entry name" value="DEHYDROGENASES, SHORT CHAIN"/>
    <property type="match status" value="1"/>
</dbReference>
<dbReference type="EMBL" id="JBBHJZ010000001">
    <property type="protein sequence ID" value="MEJ5975850.1"/>
    <property type="molecule type" value="Genomic_DNA"/>
</dbReference>
<dbReference type="Proteomes" id="UP001361239">
    <property type="component" value="Unassembled WGS sequence"/>
</dbReference>
<evidence type="ECO:0000259" key="4">
    <source>
        <dbReference type="SMART" id="SM00822"/>
    </source>
</evidence>
<dbReference type="SMART" id="SM00822">
    <property type="entry name" value="PKS_KR"/>
    <property type="match status" value="1"/>
</dbReference>
<proteinExistence type="inferred from homology"/>
<dbReference type="PRINTS" id="PR00080">
    <property type="entry name" value="SDRFAMILY"/>
</dbReference>
<dbReference type="SUPFAM" id="SSF51735">
    <property type="entry name" value="NAD(P)-binding Rossmann-fold domains"/>
    <property type="match status" value="1"/>
</dbReference>
<accession>A0ABU8RRZ8</accession>